<evidence type="ECO:0000313" key="11">
    <source>
        <dbReference type="Proteomes" id="UP001223646"/>
    </source>
</evidence>
<dbReference type="Proteomes" id="UP001223646">
    <property type="component" value="Unassembled WGS sequence"/>
</dbReference>
<keyword evidence="6 7" id="KW-0592">Phosphate transport</keyword>
<keyword evidence="8" id="KW-0175">Coiled coil</keyword>
<organism evidence="10 11">
    <name type="scientific">Corynebacterium amycolatum</name>
    <dbReference type="NCBI Taxonomy" id="43765"/>
    <lineage>
        <taxon>Bacteria</taxon>
        <taxon>Bacillati</taxon>
        <taxon>Actinomycetota</taxon>
        <taxon>Actinomycetes</taxon>
        <taxon>Mycobacteriales</taxon>
        <taxon>Corynebacteriaceae</taxon>
        <taxon>Corynebacterium</taxon>
    </lineage>
</organism>
<keyword evidence="5 7" id="KW-0963">Cytoplasm</keyword>
<comment type="subunit">
    <text evidence="3 7">Homodimer.</text>
</comment>
<evidence type="ECO:0000256" key="8">
    <source>
        <dbReference type="SAM" id="Coils"/>
    </source>
</evidence>
<feature type="coiled-coil region" evidence="8">
    <location>
        <begin position="45"/>
        <end position="72"/>
    </location>
</feature>
<gene>
    <name evidence="10" type="primary">phoU</name>
    <name evidence="10" type="ORF">QP460_009105</name>
</gene>
<accession>A0AAW9SML9</accession>
<evidence type="ECO:0000313" key="10">
    <source>
        <dbReference type="EMBL" id="MEO3717742.1"/>
    </source>
</evidence>
<dbReference type="GO" id="GO:0030643">
    <property type="term" value="P:intracellular phosphate ion homeostasis"/>
    <property type="evidence" value="ECO:0007669"/>
    <property type="project" value="InterPro"/>
</dbReference>
<evidence type="ECO:0000256" key="6">
    <source>
        <dbReference type="ARBA" id="ARBA00022592"/>
    </source>
</evidence>
<dbReference type="InterPro" id="IPR026022">
    <property type="entry name" value="PhoU_dom"/>
</dbReference>
<dbReference type="NCBIfam" id="TIGR02135">
    <property type="entry name" value="phoU_full"/>
    <property type="match status" value="1"/>
</dbReference>
<feature type="domain" description="PhoU" evidence="9">
    <location>
        <begin position="22"/>
        <end position="106"/>
    </location>
</feature>
<dbReference type="EMBL" id="JASOOY020000031">
    <property type="protein sequence ID" value="MEO3717742.1"/>
    <property type="molecule type" value="Genomic_DNA"/>
</dbReference>
<dbReference type="InterPro" id="IPR038078">
    <property type="entry name" value="PhoU-like_sf"/>
</dbReference>
<sequence>MERMRTVYREQMDNLAHSLIVMCDRVGSMHKLANKALFEADLVSAETVLSQIDSLEDLRQDAEQRAFELLAREAPVAGDLRQIVSGLYIVEDISRMGALSVHIANVARRRHPNKALPEPVEGFFHEMATVSEQMTHETRQVLIDYNVDQALALDKTDDSIDDIHQHLFTLTNDDNWPHTPAQTVDVTLLSRFYERYADHAVEVAARIVYLATGYKRDVYLDKLEDERDQRSFNQRLQALERHLRM</sequence>
<dbReference type="SUPFAM" id="SSF109755">
    <property type="entry name" value="PhoU-like"/>
    <property type="match status" value="1"/>
</dbReference>
<dbReference type="PANTHER" id="PTHR42930">
    <property type="entry name" value="PHOSPHATE-SPECIFIC TRANSPORT SYSTEM ACCESSORY PROTEIN PHOU"/>
    <property type="match status" value="1"/>
</dbReference>
<dbReference type="PIRSF" id="PIRSF003107">
    <property type="entry name" value="PhoU"/>
    <property type="match status" value="1"/>
</dbReference>
<evidence type="ECO:0000256" key="3">
    <source>
        <dbReference type="ARBA" id="ARBA00011738"/>
    </source>
</evidence>
<comment type="function">
    <text evidence="7">Plays a role in the regulation of phosphate uptake.</text>
</comment>
<dbReference type="GO" id="GO:0045936">
    <property type="term" value="P:negative regulation of phosphate metabolic process"/>
    <property type="evidence" value="ECO:0007669"/>
    <property type="project" value="InterPro"/>
</dbReference>
<keyword evidence="4 7" id="KW-0813">Transport</keyword>
<dbReference type="GO" id="GO:0005737">
    <property type="term" value="C:cytoplasm"/>
    <property type="evidence" value="ECO:0007669"/>
    <property type="project" value="UniProtKB-SubCell"/>
</dbReference>
<dbReference type="AlphaFoldDB" id="A0AAW9SML9"/>
<protein>
    <recommendedName>
        <fullName evidence="7">Phosphate-specific transport system accessory protein PhoU</fullName>
    </recommendedName>
</protein>
<feature type="domain" description="PhoU" evidence="9">
    <location>
        <begin position="125"/>
        <end position="206"/>
    </location>
</feature>
<dbReference type="FunFam" id="1.20.58.220:FF:000004">
    <property type="entry name" value="Phosphate-specific transport system accessory protein PhoU"/>
    <property type="match status" value="1"/>
</dbReference>
<comment type="caution">
    <text evidence="10">The sequence shown here is derived from an EMBL/GenBank/DDBJ whole genome shotgun (WGS) entry which is preliminary data.</text>
</comment>
<dbReference type="Gene3D" id="1.20.58.220">
    <property type="entry name" value="Phosphate transport system protein phou homolog 2, domain 2"/>
    <property type="match status" value="1"/>
</dbReference>
<evidence type="ECO:0000256" key="1">
    <source>
        <dbReference type="ARBA" id="ARBA00004496"/>
    </source>
</evidence>
<evidence type="ECO:0000256" key="5">
    <source>
        <dbReference type="ARBA" id="ARBA00022490"/>
    </source>
</evidence>
<comment type="similarity">
    <text evidence="2 7">Belongs to the PhoU family.</text>
</comment>
<comment type="subcellular location">
    <subcellularLocation>
        <location evidence="1 7">Cytoplasm</location>
    </subcellularLocation>
</comment>
<dbReference type="Pfam" id="PF01895">
    <property type="entry name" value="PhoU"/>
    <property type="match status" value="2"/>
</dbReference>
<name>A0AAW9SML9_CORAY</name>
<evidence type="ECO:0000256" key="7">
    <source>
        <dbReference type="PIRNR" id="PIRNR003107"/>
    </source>
</evidence>
<dbReference type="GO" id="GO:0006817">
    <property type="term" value="P:phosphate ion transport"/>
    <property type="evidence" value="ECO:0007669"/>
    <property type="project" value="UniProtKB-KW"/>
</dbReference>
<evidence type="ECO:0000259" key="9">
    <source>
        <dbReference type="Pfam" id="PF01895"/>
    </source>
</evidence>
<evidence type="ECO:0000256" key="4">
    <source>
        <dbReference type="ARBA" id="ARBA00022448"/>
    </source>
</evidence>
<reference evidence="10" key="2">
    <citation type="submission" date="2024-05" db="EMBL/GenBank/DDBJ databases">
        <authorList>
            <person name="Wolfe A."/>
        </authorList>
    </citation>
    <scope>NUCLEOTIDE SEQUENCE</scope>
    <source>
        <strain evidence="10">UMB1064</strain>
    </source>
</reference>
<evidence type="ECO:0000256" key="2">
    <source>
        <dbReference type="ARBA" id="ARBA00008107"/>
    </source>
</evidence>
<dbReference type="PANTHER" id="PTHR42930:SF3">
    <property type="entry name" value="PHOSPHATE-SPECIFIC TRANSPORT SYSTEM ACCESSORY PROTEIN PHOU"/>
    <property type="match status" value="1"/>
</dbReference>
<dbReference type="RefSeq" id="WP_083327340.1">
    <property type="nucleotide sequence ID" value="NZ_JASOMP010000005.1"/>
</dbReference>
<dbReference type="InterPro" id="IPR028366">
    <property type="entry name" value="PhoU"/>
</dbReference>
<reference evidence="10" key="1">
    <citation type="submission" date="2023-05" db="EMBL/GenBank/DDBJ databases">
        <authorList>
            <person name="Du J."/>
        </authorList>
    </citation>
    <scope>NUCLEOTIDE SEQUENCE</scope>
    <source>
        <strain evidence="10">UMB1064</strain>
    </source>
</reference>
<proteinExistence type="inferred from homology"/>